<accession>A0ABY5ZAP8</accession>
<evidence type="ECO:0000313" key="2">
    <source>
        <dbReference type="Proteomes" id="UP001058271"/>
    </source>
</evidence>
<evidence type="ECO:0008006" key="3">
    <source>
        <dbReference type="Google" id="ProtNLM"/>
    </source>
</evidence>
<sequence>MSAGTDVDWLPPTQYLICELLAARHRTGETWWHIPAKVKWALLALADAGLVDIMAGQQPRTFRARLTDAGRAAFMPAVWTPPAPGDLAALLRYAAAGRREYLPGLPEDMRPLVEVEIGTLEAAAVVADGRLDPMYDWLPSWRWTDDMSQALNDRIKETL</sequence>
<organism evidence="1 2">
    <name type="scientific">Dactylosporangium roseum</name>
    <dbReference type="NCBI Taxonomy" id="47989"/>
    <lineage>
        <taxon>Bacteria</taxon>
        <taxon>Bacillati</taxon>
        <taxon>Actinomycetota</taxon>
        <taxon>Actinomycetes</taxon>
        <taxon>Micromonosporales</taxon>
        <taxon>Micromonosporaceae</taxon>
        <taxon>Dactylosporangium</taxon>
    </lineage>
</organism>
<name>A0ABY5ZAP8_9ACTN</name>
<dbReference type="Proteomes" id="UP001058271">
    <property type="component" value="Chromosome"/>
</dbReference>
<evidence type="ECO:0000313" key="1">
    <source>
        <dbReference type="EMBL" id="UWZ37773.1"/>
    </source>
</evidence>
<keyword evidence="2" id="KW-1185">Reference proteome</keyword>
<protein>
    <recommendedName>
        <fullName evidence="3">PadR family transcriptional regulator</fullName>
    </recommendedName>
</protein>
<proteinExistence type="predicted"/>
<dbReference type="EMBL" id="CP073721">
    <property type="protein sequence ID" value="UWZ37773.1"/>
    <property type="molecule type" value="Genomic_DNA"/>
</dbReference>
<reference evidence="1" key="1">
    <citation type="submission" date="2021-04" db="EMBL/GenBank/DDBJ databases">
        <title>Biosynthetic gene clusters of Dactylosporangioum roseum.</title>
        <authorList>
            <person name="Hartkoorn R.C."/>
            <person name="Beaudoing E."/>
            <person name="Hot D."/>
            <person name="Moureu S."/>
        </authorList>
    </citation>
    <scope>NUCLEOTIDE SEQUENCE</scope>
    <source>
        <strain evidence="1">NRRL B-16295</strain>
    </source>
</reference>
<dbReference type="RefSeq" id="WP_260727136.1">
    <property type="nucleotide sequence ID" value="NZ_BAAABS010000033.1"/>
</dbReference>
<gene>
    <name evidence="1" type="ORF">Drose_05745</name>
</gene>